<evidence type="ECO:0000256" key="4">
    <source>
        <dbReference type="ARBA" id="ARBA00022840"/>
    </source>
</evidence>
<keyword evidence="1" id="KW-0808">Transferase</keyword>
<protein>
    <submittedName>
        <fullName evidence="6">Kinase-like domain-containing protein</fullName>
    </submittedName>
</protein>
<dbReference type="Proteomes" id="UP000265703">
    <property type="component" value="Unassembled WGS sequence"/>
</dbReference>
<dbReference type="SUPFAM" id="SSF56112">
    <property type="entry name" value="Protein kinase-like (PK-like)"/>
    <property type="match status" value="1"/>
</dbReference>
<gene>
    <name evidence="6" type="ORF">C1645_834354</name>
</gene>
<dbReference type="InterPro" id="IPR051681">
    <property type="entry name" value="Ser/Thr_Kinases-Pseudokinases"/>
</dbReference>
<dbReference type="Pfam" id="PF07714">
    <property type="entry name" value="PK_Tyr_Ser-Thr"/>
    <property type="match status" value="1"/>
</dbReference>
<proteinExistence type="predicted"/>
<evidence type="ECO:0000256" key="2">
    <source>
        <dbReference type="ARBA" id="ARBA00022741"/>
    </source>
</evidence>
<dbReference type="AlphaFoldDB" id="A0A397SC57"/>
<dbReference type="PROSITE" id="PS50011">
    <property type="entry name" value="PROTEIN_KINASE_DOM"/>
    <property type="match status" value="1"/>
</dbReference>
<keyword evidence="3 6" id="KW-0418">Kinase</keyword>
<keyword evidence="7" id="KW-1185">Reference proteome</keyword>
<dbReference type="GO" id="GO:0004674">
    <property type="term" value="F:protein serine/threonine kinase activity"/>
    <property type="evidence" value="ECO:0007669"/>
    <property type="project" value="TreeGrafter"/>
</dbReference>
<evidence type="ECO:0000313" key="6">
    <source>
        <dbReference type="EMBL" id="RIA83082.1"/>
    </source>
</evidence>
<keyword evidence="4" id="KW-0067">ATP-binding</keyword>
<feature type="domain" description="Protein kinase" evidence="5">
    <location>
        <begin position="190"/>
        <end position="468"/>
    </location>
</feature>
<dbReference type="InterPro" id="IPR036537">
    <property type="entry name" value="Adaptor_Cbl_N_dom_sf"/>
</dbReference>
<evidence type="ECO:0000259" key="5">
    <source>
        <dbReference type="PROSITE" id="PS50011"/>
    </source>
</evidence>
<dbReference type="Gene3D" id="1.10.510.10">
    <property type="entry name" value="Transferase(Phosphotransferase) domain 1"/>
    <property type="match status" value="1"/>
</dbReference>
<comment type="caution">
    <text evidence="6">The sequence shown here is derived from an EMBL/GenBank/DDBJ whole genome shotgun (WGS) entry which is preliminary data.</text>
</comment>
<dbReference type="GO" id="GO:0007166">
    <property type="term" value="P:cell surface receptor signaling pathway"/>
    <property type="evidence" value="ECO:0007669"/>
    <property type="project" value="InterPro"/>
</dbReference>
<evidence type="ECO:0000256" key="1">
    <source>
        <dbReference type="ARBA" id="ARBA00022679"/>
    </source>
</evidence>
<dbReference type="OrthoDB" id="2314769at2759"/>
<dbReference type="InterPro" id="IPR001245">
    <property type="entry name" value="Ser-Thr/Tyr_kinase_cat_dom"/>
</dbReference>
<dbReference type="InterPro" id="IPR000719">
    <property type="entry name" value="Prot_kinase_dom"/>
</dbReference>
<dbReference type="InterPro" id="IPR059179">
    <property type="entry name" value="MLKL-like_MCAfunc"/>
</dbReference>
<sequence>MTFNIENLKKNKYGEDVLSFGEDLLRLIPTPFATEIRDSLLKIVDLIRSAKDNKKYCDDLFNRLACATETIGMALKHAPAGYEIGPMNLDRYLRILLYIISWIEDFKDSKMTRRILNILTAEKVAKEISRLKQDLDSVVIDMTYHIVATNRGRSMSIIDQSEWEIAALLSGSQPSEALISRTLINDNDIRPDIKNIKRGSRNHVIKKIFRQEPVAEKSIPPFKSEDEIRDFWKEVAIAEYLRDSPHIAKFRGVSVKNGCFYTYYDWAENGDLSSYLTDKRHSNLDWKIKIRLAYEISCALSYCHSKNILHHSVRGRNILLDEFLRPLLTNFQQSRPLTTREITKTPNINTGGPNEDIRWTAPEKISDSVGPDGRLISQVVRYTKECDVFSFGMLMYEIASQSFPFSSKIDLVQIRNIIKSNERPSFKTIEYTSGMPKEYCEIAEKAWEHDPNKRPAISQITEMLYNIYSKLEQNGNNEARYYVGYYWYKGEEYTGKPKDLDKALEYLLPVAKAGHADAQYHTAIIYYEKYEECKESTNADVELYIDLHKQFLDMAVKQNHLNALFIYGQHCYVGKHYAKNMTIGSNMLLAAHYLGHKDAKNTLIKLQTKDI</sequence>
<reference evidence="6 7" key="1">
    <citation type="submission" date="2018-06" db="EMBL/GenBank/DDBJ databases">
        <title>Comparative genomics reveals the genomic features of Rhizophagus irregularis, R. cerebriforme, R. diaphanum and Gigaspora rosea, and their symbiotic lifestyle signature.</title>
        <authorList>
            <person name="Morin E."/>
            <person name="San Clemente H."/>
            <person name="Chen E.C.H."/>
            <person name="De La Providencia I."/>
            <person name="Hainaut M."/>
            <person name="Kuo A."/>
            <person name="Kohler A."/>
            <person name="Murat C."/>
            <person name="Tang N."/>
            <person name="Roy S."/>
            <person name="Loubradou J."/>
            <person name="Henrissat B."/>
            <person name="Grigoriev I.V."/>
            <person name="Corradi N."/>
            <person name="Roux C."/>
            <person name="Martin F.M."/>
        </authorList>
    </citation>
    <scope>NUCLEOTIDE SEQUENCE [LARGE SCALE GENOMIC DNA]</scope>
    <source>
        <strain evidence="6 7">DAOM 227022</strain>
    </source>
</reference>
<dbReference type="CDD" id="cd21037">
    <property type="entry name" value="MLKL_NTD"/>
    <property type="match status" value="1"/>
</dbReference>
<dbReference type="Gene3D" id="1.20.930.20">
    <property type="entry name" value="Adaptor protein Cbl, N-terminal domain"/>
    <property type="match status" value="1"/>
</dbReference>
<organism evidence="6 7">
    <name type="scientific">Glomus cerebriforme</name>
    <dbReference type="NCBI Taxonomy" id="658196"/>
    <lineage>
        <taxon>Eukaryota</taxon>
        <taxon>Fungi</taxon>
        <taxon>Fungi incertae sedis</taxon>
        <taxon>Mucoromycota</taxon>
        <taxon>Glomeromycotina</taxon>
        <taxon>Glomeromycetes</taxon>
        <taxon>Glomerales</taxon>
        <taxon>Glomeraceae</taxon>
        <taxon>Glomus</taxon>
    </lineage>
</organism>
<evidence type="ECO:0000313" key="7">
    <source>
        <dbReference type="Proteomes" id="UP000265703"/>
    </source>
</evidence>
<evidence type="ECO:0000256" key="3">
    <source>
        <dbReference type="ARBA" id="ARBA00022777"/>
    </source>
</evidence>
<accession>A0A397SC57</accession>
<dbReference type="PANTHER" id="PTHR44329">
    <property type="entry name" value="SERINE/THREONINE-PROTEIN KINASE TNNI3K-RELATED"/>
    <property type="match status" value="1"/>
</dbReference>
<keyword evidence="2" id="KW-0547">Nucleotide-binding</keyword>
<dbReference type="EMBL" id="QKYT01000601">
    <property type="protein sequence ID" value="RIA83082.1"/>
    <property type="molecule type" value="Genomic_DNA"/>
</dbReference>
<dbReference type="SUPFAM" id="SSF81901">
    <property type="entry name" value="HCP-like"/>
    <property type="match status" value="1"/>
</dbReference>
<dbReference type="GO" id="GO:0005524">
    <property type="term" value="F:ATP binding"/>
    <property type="evidence" value="ECO:0007669"/>
    <property type="project" value="UniProtKB-KW"/>
</dbReference>
<dbReference type="InterPro" id="IPR011009">
    <property type="entry name" value="Kinase-like_dom_sf"/>
</dbReference>
<name>A0A397SC57_9GLOM</name>
<dbReference type="PANTHER" id="PTHR44329:SF288">
    <property type="entry name" value="MITOGEN-ACTIVATED PROTEIN KINASE KINASE KINASE 20"/>
    <property type="match status" value="1"/>
</dbReference>